<name>K6Z0W4_9ALTE</name>
<evidence type="ECO:0000313" key="2">
    <source>
        <dbReference type="Proteomes" id="UP000006263"/>
    </source>
</evidence>
<dbReference type="eggNOG" id="ENOG502ZKAB">
    <property type="taxonomic scope" value="Bacteria"/>
</dbReference>
<organism evidence="1 2">
    <name type="scientific">Paraglaciecola mesophila KMM 241</name>
    <dbReference type="NCBI Taxonomy" id="1128912"/>
    <lineage>
        <taxon>Bacteria</taxon>
        <taxon>Pseudomonadati</taxon>
        <taxon>Pseudomonadota</taxon>
        <taxon>Gammaproteobacteria</taxon>
        <taxon>Alteromonadales</taxon>
        <taxon>Alteromonadaceae</taxon>
        <taxon>Paraglaciecola</taxon>
    </lineage>
</organism>
<gene>
    <name evidence="1" type="ORF">GMES_0329</name>
</gene>
<comment type="caution">
    <text evidence="1">The sequence shown here is derived from an EMBL/GenBank/DDBJ whole genome shotgun (WGS) entry which is preliminary data.</text>
</comment>
<dbReference type="AlphaFoldDB" id="K6Z0W4"/>
<proteinExistence type="predicted"/>
<evidence type="ECO:0000313" key="1">
    <source>
        <dbReference type="EMBL" id="GAC22638.1"/>
    </source>
</evidence>
<accession>K6Z0W4</accession>
<dbReference type="EMBL" id="BAEP01000005">
    <property type="protein sequence ID" value="GAC22638.1"/>
    <property type="molecule type" value="Genomic_DNA"/>
</dbReference>
<dbReference type="Proteomes" id="UP000006263">
    <property type="component" value="Unassembled WGS sequence"/>
</dbReference>
<reference evidence="1 2" key="1">
    <citation type="journal article" date="2017" name="Antonie Van Leeuwenhoek">
        <title>Rhizobium rhizosphaerae sp. nov., a novel species isolated from rice rhizosphere.</title>
        <authorList>
            <person name="Zhao J.J."/>
            <person name="Zhang J."/>
            <person name="Zhang R.J."/>
            <person name="Zhang C.W."/>
            <person name="Yin H.Q."/>
            <person name="Zhang X.X."/>
        </authorList>
    </citation>
    <scope>NUCLEOTIDE SEQUENCE [LARGE SCALE GENOMIC DNA]</scope>
    <source>
        <strain evidence="1 2">KMM 241</strain>
    </source>
</reference>
<protein>
    <submittedName>
        <fullName evidence="1">Uncharacterized protein</fullName>
    </submittedName>
</protein>
<sequence>MSEQNLIARALVVPSGAIRKINDVRIPAKTKQNVCSFDNVSDGLIWLKNWAATDDKPEN</sequence>